<dbReference type="Gene3D" id="3.20.20.190">
    <property type="entry name" value="Phosphatidylinositol (PI) phosphodiesterase"/>
    <property type="match status" value="1"/>
</dbReference>
<protein>
    <submittedName>
        <fullName evidence="2">Glycerophosphodiester phosphodiesterase</fullName>
    </submittedName>
</protein>
<dbReference type="RefSeq" id="WP_150022269.1">
    <property type="nucleotide sequence ID" value="NZ_VWOJ01000001.1"/>
</dbReference>
<organism evidence="2 3">
    <name type="scientific">Alkalicaulis satelles</name>
    <dbReference type="NCBI Taxonomy" id="2609175"/>
    <lineage>
        <taxon>Bacteria</taxon>
        <taxon>Pseudomonadati</taxon>
        <taxon>Pseudomonadota</taxon>
        <taxon>Alphaproteobacteria</taxon>
        <taxon>Maricaulales</taxon>
        <taxon>Maricaulaceae</taxon>
        <taxon>Alkalicaulis</taxon>
    </lineage>
</organism>
<gene>
    <name evidence="2" type="ORF">F1654_04455</name>
</gene>
<evidence type="ECO:0000259" key="1">
    <source>
        <dbReference type="PROSITE" id="PS51704"/>
    </source>
</evidence>
<dbReference type="PANTHER" id="PTHR43805:SF1">
    <property type="entry name" value="GP-PDE DOMAIN-CONTAINING PROTEIN"/>
    <property type="match status" value="1"/>
</dbReference>
<dbReference type="GO" id="GO:0006629">
    <property type="term" value="P:lipid metabolic process"/>
    <property type="evidence" value="ECO:0007669"/>
    <property type="project" value="InterPro"/>
</dbReference>
<dbReference type="Pfam" id="PF03009">
    <property type="entry name" value="GDPD"/>
    <property type="match status" value="1"/>
</dbReference>
<evidence type="ECO:0000313" key="2">
    <source>
        <dbReference type="EMBL" id="KAA5805238.1"/>
    </source>
</evidence>
<dbReference type="AlphaFoldDB" id="A0A5M6ZPR3"/>
<reference evidence="2 3" key="1">
    <citation type="submission" date="2019-09" db="EMBL/GenBank/DDBJ databases">
        <authorList>
            <person name="Kevbrin V."/>
            <person name="Grouzdev D.S."/>
        </authorList>
    </citation>
    <scope>NUCLEOTIDE SEQUENCE [LARGE SCALE GENOMIC DNA]</scope>
    <source>
        <strain evidence="2 3">G-192</strain>
    </source>
</reference>
<evidence type="ECO:0000313" key="3">
    <source>
        <dbReference type="Proteomes" id="UP000325122"/>
    </source>
</evidence>
<comment type="caution">
    <text evidence="2">The sequence shown here is derived from an EMBL/GenBank/DDBJ whole genome shotgun (WGS) entry which is preliminary data.</text>
</comment>
<dbReference type="Proteomes" id="UP000325122">
    <property type="component" value="Unassembled WGS sequence"/>
</dbReference>
<sequence length="336" mass="37162">MKIHHAIIGAVILAAGGVYLNNASWLAPAPDRLELMAHRGVYQQFSREGLTNETCTAAQSLPSGHSYLENTLASMAAAFEYGADIVEFDIHATSDGDFIVFHDWTLECRTNGSGRTRDHSVDKLKQLDIAYGYTFDGGETFPLRGSGYGLMPTLGEVLETFPERRFLVDIKSNQASEADRLHAWLEAHPGANPDRLMVIAGPRAAERLNALRPDMTAFSKQQVMTCMRRYMLLGWSGYVPRACHDGFAGAPVNMTWMLWGWPNRFIARMEAVNTPVFIGGETDITRPQNVGLDDPASLGALRRNFRGGIITDRIELIGPAVRERWPDNPPADARAD</sequence>
<keyword evidence="3" id="KW-1185">Reference proteome</keyword>
<accession>A0A5M6ZPR3</accession>
<proteinExistence type="predicted"/>
<feature type="domain" description="GP-PDE" evidence="1">
    <location>
        <begin position="49"/>
        <end position="321"/>
    </location>
</feature>
<dbReference type="InterPro" id="IPR030395">
    <property type="entry name" value="GP_PDE_dom"/>
</dbReference>
<dbReference type="SUPFAM" id="SSF51695">
    <property type="entry name" value="PLC-like phosphodiesterases"/>
    <property type="match status" value="1"/>
</dbReference>
<dbReference type="PANTHER" id="PTHR43805">
    <property type="entry name" value="GLYCEROPHOSPHORYL DIESTER PHOSPHODIESTERASE"/>
    <property type="match status" value="1"/>
</dbReference>
<dbReference type="PROSITE" id="PS51704">
    <property type="entry name" value="GP_PDE"/>
    <property type="match status" value="1"/>
</dbReference>
<dbReference type="GO" id="GO:0008081">
    <property type="term" value="F:phosphoric diester hydrolase activity"/>
    <property type="evidence" value="ECO:0007669"/>
    <property type="project" value="InterPro"/>
</dbReference>
<dbReference type="InterPro" id="IPR017946">
    <property type="entry name" value="PLC-like_Pdiesterase_TIM-brl"/>
</dbReference>
<dbReference type="EMBL" id="VWOJ01000001">
    <property type="protein sequence ID" value="KAA5805238.1"/>
    <property type="molecule type" value="Genomic_DNA"/>
</dbReference>
<name>A0A5M6ZPR3_9PROT</name>